<dbReference type="RefSeq" id="WP_267566047.1">
    <property type="nucleotide sequence ID" value="NZ_JAPNTZ010000009.1"/>
</dbReference>
<feature type="transmembrane region" description="Helical" evidence="6">
    <location>
        <begin position="22"/>
        <end position="41"/>
    </location>
</feature>
<evidence type="ECO:0000256" key="6">
    <source>
        <dbReference type="SAM" id="Phobius"/>
    </source>
</evidence>
<dbReference type="SUPFAM" id="SSF58104">
    <property type="entry name" value="Methyl-accepting chemotaxis protein (MCP) signaling domain"/>
    <property type="match status" value="1"/>
</dbReference>
<dbReference type="InterPro" id="IPR003660">
    <property type="entry name" value="HAMP_dom"/>
</dbReference>
<dbReference type="PROSITE" id="PS50885">
    <property type="entry name" value="HAMP"/>
    <property type="match status" value="1"/>
</dbReference>
<dbReference type="PANTHER" id="PTHR32089">
    <property type="entry name" value="METHYL-ACCEPTING CHEMOTAXIS PROTEIN MCPB"/>
    <property type="match status" value="1"/>
</dbReference>
<gene>
    <name evidence="9" type="ORF">OWR29_26975</name>
</gene>
<dbReference type="EMBL" id="JAPNTZ010000009">
    <property type="protein sequence ID" value="MCY1141656.1"/>
    <property type="molecule type" value="Genomic_DNA"/>
</dbReference>
<dbReference type="SMART" id="SM00283">
    <property type="entry name" value="MA"/>
    <property type="match status" value="1"/>
</dbReference>
<keyword evidence="3 5" id="KW-0807">Transducer</keyword>
<protein>
    <submittedName>
        <fullName evidence="9">Methyl-accepting chemotaxis protein</fullName>
    </submittedName>
</protein>
<dbReference type="InterPro" id="IPR004089">
    <property type="entry name" value="MCPsignal_dom"/>
</dbReference>
<accession>A0ABT4B585</accession>
<organism evidence="9 10">
    <name type="scientific">Paractinoplanes pyxinae</name>
    <dbReference type="NCBI Taxonomy" id="2997416"/>
    <lineage>
        <taxon>Bacteria</taxon>
        <taxon>Bacillati</taxon>
        <taxon>Actinomycetota</taxon>
        <taxon>Actinomycetes</taxon>
        <taxon>Micromonosporales</taxon>
        <taxon>Micromonosporaceae</taxon>
        <taxon>Paractinoplanes</taxon>
    </lineage>
</organism>
<dbReference type="Gene3D" id="1.10.287.950">
    <property type="entry name" value="Methyl-accepting chemotaxis protein"/>
    <property type="match status" value="1"/>
</dbReference>
<dbReference type="InterPro" id="IPR004090">
    <property type="entry name" value="Chemotax_Me-accpt_rcpt"/>
</dbReference>
<comment type="caution">
    <text evidence="9">The sequence shown here is derived from an EMBL/GenBank/DDBJ whole genome shotgun (WGS) entry which is preliminary data.</text>
</comment>
<evidence type="ECO:0000259" key="7">
    <source>
        <dbReference type="PROSITE" id="PS50111"/>
    </source>
</evidence>
<evidence type="ECO:0000256" key="3">
    <source>
        <dbReference type="ARBA" id="ARBA00023224"/>
    </source>
</evidence>
<keyword evidence="2 6" id="KW-1133">Transmembrane helix</keyword>
<name>A0ABT4B585_9ACTN</name>
<evidence type="ECO:0000256" key="5">
    <source>
        <dbReference type="PROSITE-ProRule" id="PRU00284"/>
    </source>
</evidence>
<dbReference type="SMART" id="SM00304">
    <property type="entry name" value="HAMP"/>
    <property type="match status" value="1"/>
</dbReference>
<evidence type="ECO:0000313" key="9">
    <source>
        <dbReference type="EMBL" id="MCY1141656.1"/>
    </source>
</evidence>
<dbReference type="Pfam" id="PF00015">
    <property type="entry name" value="MCPsignal"/>
    <property type="match status" value="1"/>
</dbReference>
<feature type="domain" description="HAMP" evidence="8">
    <location>
        <begin position="222"/>
        <end position="274"/>
    </location>
</feature>
<dbReference type="PRINTS" id="PR00260">
    <property type="entry name" value="CHEMTRNSDUCR"/>
</dbReference>
<sequence>MTADNRSGLLRFVTDRRVGTKIMMAVVAVTLFSVVDGVIALRSLGETNAQVGAGYQHSLELETVGNLRAAVNRTWLAANDYLLEVDDAGRTKAKAALTNAEGEVEQYAGAFEAYPVGADMRAAEATFKTAWGSYVDVLATRILTAGALRDRAALQVARAGPLADAMAAVRTPMTKLSDLTVRAAAAQQTTAQSRYQSTKWLVIFILVGGGVLGVGLAVGITRLIVRPLSTCVRALKQVGTGDLTVRVQVDSADEVGDMARTLNATAEAMAGTVGRVHANSDLLASASEELSSVSSQLAASAEETSVQVNTVSDSAGLVSQGVQAVSAGAEEMGVSIREISNSANEAAGVAADAARKAESTNTSVARLGDASAQIGTVVALITSIAEQTNLLALNATIEAARAGESGKGFAVVASEVKDLAQETARATQQITEQVGAIQDEAGNAVDAIRQIAEVIGTINDYATTIAAAVEEQTATTAEIARSVGQAAEGSSSIADTITGVAQAAHQVTSGATETQRTASELARTAADLQSTVATYRL</sequence>
<feature type="domain" description="Methyl-accepting transducer" evidence="7">
    <location>
        <begin position="272"/>
        <end position="522"/>
    </location>
</feature>
<keyword evidence="10" id="KW-1185">Reference proteome</keyword>
<dbReference type="PROSITE" id="PS50111">
    <property type="entry name" value="CHEMOTAXIS_TRANSDUC_2"/>
    <property type="match status" value="1"/>
</dbReference>
<keyword evidence="6" id="KW-0472">Membrane</keyword>
<reference evidence="9" key="1">
    <citation type="submission" date="2022-11" db="EMBL/GenBank/DDBJ databases">
        <authorList>
            <person name="Somphong A."/>
            <person name="Phongsopitanun W."/>
        </authorList>
    </citation>
    <scope>NUCLEOTIDE SEQUENCE</scope>
    <source>
        <strain evidence="9">Pm04-4</strain>
    </source>
</reference>
<evidence type="ECO:0000313" key="10">
    <source>
        <dbReference type="Proteomes" id="UP001151002"/>
    </source>
</evidence>
<keyword evidence="1 6" id="KW-0812">Transmembrane</keyword>
<dbReference type="Proteomes" id="UP001151002">
    <property type="component" value="Unassembled WGS sequence"/>
</dbReference>
<dbReference type="PANTHER" id="PTHR32089:SF112">
    <property type="entry name" value="LYSOZYME-LIKE PROTEIN-RELATED"/>
    <property type="match status" value="1"/>
</dbReference>
<proteinExistence type="inferred from homology"/>
<evidence type="ECO:0000256" key="4">
    <source>
        <dbReference type="ARBA" id="ARBA00029447"/>
    </source>
</evidence>
<dbReference type="Pfam" id="PF12729">
    <property type="entry name" value="4HB_MCP_1"/>
    <property type="match status" value="1"/>
</dbReference>
<comment type="similarity">
    <text evidence="4">Belongs to the methyl-accepting chemotaxis (MCP) protein family.</text>
</comment>
<evidence type="ECO:0000256" key="1">
    <source>
        <dbReference type="ARBA" id="ARBA00022692"/>
    </source>
</evidence>
<dbReference type="Pfam" id="PF00672">
    <property type="entry name" value="HAMP"/>
    <property type="match status" value="1"/>
</dbReference>
<evidence type="ECO:0000259" key="8">
    <source>
        <dbReference type="PROSITE" id="PS50885"/>
    </source>
</evidence>
<dbReference type="CDD" id="cd06225">
    <property type="entry name" value="HAMP"/>
    <property type="match status" value="1"/>
</dbReference>
<feature type="transmembrane region" description="Helical" evidence="6">
    <location>
        <begin position="200"/>
        <end position="225"/>
    </location>
</feature>
<dbReference type="InterPro" id="IPR024478">
    <property type="entry name" value="HlyB_4HB_MCP"/>
</dbReference>
<evidence type="ECO:0000256" key="2">
    <source>
        <dbReference type="ARBA" id="ARBA00022989"/>
    </source>
</evidence>